<evidence type="ECO:0000259" key="1">
    <source>
        <dbReference type="Pfam" id="PF16747"/>
    </source>
</evidence>
<proteinExistence type="predicted"/>
<sequence>MFGDDQYTVSYYNRKSVRVSPDGTVRLWTKSVVKGKKGREYYTHVFGEKYTSFEYGKALIEIDCNNKKLRSITAEDYDKSDTLIGSTSSPVEGLNIVPDMVVWNLYEKFCSKRKK</sequence>
<protein>
    <recommendedName>
        <fullName evidence="1">Surface-adhesin protein E-like domain-containing protein</fullName>
    </recommendedName>
</protein>
<evidence type="ECO:0000313" key="2">
    <source>
        <dbReference type="EMBL" id="MBZ0158523.1"/>
    </source>
</evidence>
<reference evidence="2" key="1">
    <citation type="journal article" date="2021" name="bioRxiv">
        <title>Unraveling nitrogen, sulfur and carbon metabolic pathways and microbial community transcriptional responses to substrate deprivation and toxicity stresses in a bioreactor mimicking anoxic brackish coastal sediment conditions.</title>
        <authorList>
            <person name="Martins P.D."/>
            <person name="Echeveste M.J."/>
            <person name="Arshad A."/>
            <person name="Kurth J."/>
            <person name="Ouboter H."/>
            <person name="Jetten M.S.M."/>
            <person name="Welte C.U."/>
        </authorList>
    </citation>
    <scope>NUCLEOTIDE SEQUENCE</scope>
    <source>
        <strain evidence="2">MAG_39</strain>
    </source>
</reference>
<dbReference type="Pfam" id="PF16747">
    <property type="entry name" value="Adhesin_E"/>
    <property type="match status" value="1"/>
</dbReference>
<accession>A0A953M3X5</accession>
<dbReference type="AlphaFoldDB" id="A0A953M3X5"/>
<gene>
    <name evidence="2" type="ORF">K8I29_20190</name>
</gene>
<feature type="domain" description="Surface-adhesin protein E-like" evidence="1">
    <location>
        <begin position="5"/>
        <end position="111"/>
    </location>
</feature>
<comment type="caution">
    <text evidence="2">The sequence shown here is derived from an EMBL/GenBank/DDBJ whole genome shotgun (WGS) entry which is preliminary data.</text>
</comment>
<reference evidence="2" key="2">
    <citation type="submission" date="2021-08" db="EMBL/GenBank/DDBJ databases">
        <authorList>
            <person name="Dalcin Martins P."/>
        </authorList>
    </citation>
    <scope>NUCLEOTIDE SEQUENCE</scope>
    <source>
        <strain evidence="2">MAG_39</strain>
    </source>
</reference>
<organism evidence="2 3">
    <name type="scientific">Candidatus Nitrobium versatile</name>
    <dbReference type="NCBI Taxonomy" id="2884831"/>
    <lineage>
        <taxon>Bacteria</taxon>
        <taxon>Pseudomonadati</taxon>
        <taxon>Nitrospirota</taxon>
        <taxon>Nitrospiria</taxon>
        <taxon>Nitrospirales</taxon>
        <taxon>Nitrospiraceae</taxon>
        <taxon>Candidatus Nitrobium</taxon>
    </lineage>
</organism>
<dbReference type="EMBL" id="JAIOIV010000158">
    <property type="protein sequence ID" value="MBZ0158523.1"/>
    <property type="molecule type" value="Genomic_DNA"/>
</dbReference>
<name>A0A953M3X5_9BACT</name>
<dbReference type="Proteomes" id="UP000705867">
    <property type="component" value="Unassembled WGS sequence"/>
</dbReference>
<dbReference type="InterPro" id="IPR031939">
    <property type="entry name" value="Adhesin_E-like"/>
</dbReference>
<evidence type="ECO:0000313" key="3">
    <source>
        <dbReference type="Proteomes" id="UP000705867"/>
    </source>
</evidence>